<sequence>MATVVSLLNHKGGVGKTTSAINIGAGLVELGKRVLLVDLDPQANLTLSLGIPRQAVTIYESMMGESDLAPFEVKEGFHVVTSSLDLSSAEMELVNEAGREFILRELFAGVDADYDYIIIDCPPSLGLLTLNALTSSQQVIIPLQTEFLAMQGLAKIKQVIQKVKLRLNKDLHISGVLATMYDQRKVLNRDVVETIHKYFGPLVFETYIRNNVSLAEAPSQGQDIFTYSGSSNGAKDYLKVCKEIMERTDNPIHTRPRKKEQPATTPAK</sequence>
<accession>A0A2S6I830</accession>
<dbReference type="Gene3D" id="3.40.50.300">
    <property type="entry name" value="P-loop containing nucleotide triphosphate hydrolases"/>
    <property type="match status" value="1"/>
</dbReference>
<evidence type="ECO:0000259" key="2">
    <source>
        <dbReference type="Pfam" id="PF13614"/>
    </source>
</evidence>
<dbReference type="FunFam" id="3.40.50.300:FF:000285">
    <property type="entry name" value="Sporulation initiation inhibitor Soj"/>
    <property type="match status" value="1"/>
</dbReference>
<reference evidence="3 4" key="1">
    <citation type="submission" date="2018-02" db="EMBL/GenBank/DDBJ databases">
        <title>Genomic Encyclopedia of Archaeal and Bacterial Type Strains, Phase II (KMG-II): from individual species to whole genera.</title>
        <authorList>
            <person name="Goeker M."/>
        </authorList>
    </citation>
    <scope>NUCLEOTIDE SEQUENCE [LARGE SCALE GENOMIC DNA]</scope>
    <source>
        <strain evidence="3 4">DSM 29526</strain>
    </source>
</reference>
<feature type="domain" description="AAA" evidence="2">
    <location>
        <begin position="3"/>
        <end position="173"/>
    </location>
</feature>
<keyword evidence="4" id="KW-1185">Reference proteome</keyword>
<proteinExistence type="predicted"/>
<dbReference type="SUPFAM" id="SSF52540">
    <property type="entry name" value="P-loop containing nucleoside triphosphate hydrolases"/>
    <property type="match status" value="1"/>
</dbReference>
<evidence type="ECO:0000313" key="4">
    <source>
        <dbReference type="Proteomes" id="UP000237662"/>
    </source>
</evidence>
<dbReference type="PIRSF" id="PIRSF009320">
    <property type="entry name" value="Nuc_binding_HP_1000"/>
    <property type="match status" value="1"/>
</dbReference>
<dbReference type="Proteomes" id="UP000237662">
    <property type="component" value="Unassembled WGS sequence"/>
</dbReference>
<dbReference type="OrthoDB" id="9815116at2"/>
<dbReference type="PANTHER" id="PTHR13696">
    <property type="entry name" value="P-LOOP CONTAINING NUCLEOSIDE TRIPHOSPHATE HYDROLASE"/>
    <property type="match status" value="1"/>
</dbReference>
<evidence type="ECO:0000313" key="3">
    <source>
        <dbReference type="EMBL" id="PPK87650.1"/>
    </source>
</evidence>
<dbReference type="CDD" id="cd02042">
    <property type="entry name" value="ParAB_family"/>
    <property type="match status" value="1"/>
</dbReference>
<comment type="caution">
    <text evidence="3">The sequence shown here is derived from an EMBL/GenBank/DDBJ whole genome shotgun (WGS) entry which is preliminary data.</text>
</comment>
<dbReference type="AlphaFoldDB" id="A0A2S6I830"/>
<dbReference type="PANTHER" id="PTHR13696:SF99">
    <property type="entry name" value="COBYRINIC ACID AC-DIAMIDE SYNTHASE"/>
    <property type="match status" value="1"/>
</dbReference>
<feature type="region of interest" description="Disordered" evidence="1">
    <location>
        <begin position="248"/>
        <end position="268"/>
    </location>
</feature>
<organism evidence="3 4">
    <name type="scientific">Neolewinella xylanilytica</name>
    <dbReference type="NCBI Taxonomy" id="1514080"/>
    <lineage>
        <taxon>Bacteria</taxon>
        <taxon>Pseudomonadati</taxon>
        <taxon>Bacteroidota</taxon>
        <taxon>Saprospiria</taxon>
        <taxon>Saprospirales</taxon>
        <taxon>Lewinellaceae</taxon>
        <taxon>Neolewinella</taxon>
    </lineage>
</organism>
<dbReference type="Pfam" id="PF13614">
    <property type="entry name" value="AAA_31"/>
    <property type="match status" value="1"/>
</dbReference>
<dbReference type="InterPro" id="IPR025669">
    <property type="entry name" value="AAA_dom"/>
</dbReference>
<name>A0A2S6I830_9BACT</name>
<protein>
    <submittedName>
        <fullName evidence="3">Chromosome partitioning protein</fullName>
    </submittedName>
</protein>
<evidence type="ECO:0000256" key="1">
    <source>
        <dbReference type="SAM" id="MobiDB-lite"/>
    </source>
</evidence>
<dbReference type="RefSeq" id="WP_104418248.1">
    <property type="nucleotide sequence ID" value="NZ_PTJC01000005.1"/>
</dbReference>
<dbReference type="EMBL" id="PTJC01000005">
    <property type="protein sequence ID" value="PPK87650.1"/>
    <property type="molecule type" value="Genomic_DNA"/>
</dbReference>
<dbReference type="InterPro" id="IPR027417">
    <property type="entry name" value="P-loop_NTPase"/>
</dbReference>
<gene>
    <name evidence="3" type="ORF">CLV84_0598</name>
</gene>
<dbReference type="InterPro" id="IPR050678">
    <property type="entry name" value="DNA_Partitioning_ATPase"/>
</dbReference>